<dbReference type="GO" id="GO:0046961">
    <property type="term" value="F:proton-transporting ATPase activity, rotational mechanism"/>
    <property type="evidence" value="ECO:0007669"/>
    <property type="project" value="TreeGrafter"/>
</dbReference>
<comment type="similarity">
    <text evidence="1 13 14">Belongs to the ATPase B chain family.</text>
</comment>
<evidence type="ECO:0000256" key="10">
    <source>
        <dbReference type="ARBA" id="ARBA00025198"/>
    </source>
</evidence>
<evidence type="ECO:0000256" key="9">
    <source>
        <dbReference type="ARBA" id="ARBA00023310"/>
    </source>
</evidence>
<evidence type="ECO:0000256" key="11">
    <source>
        <dbReference type="ARBA" id="ARBA00025614"/>
    </source>
</evidence>
<protein>
    <recommendedName>
        <fullName evidence="13">ATP synthase subunit b</fullName>
    </recommendedName>
    <alternativeName>
        <fullName evidence="13">ATP synthase F(0) sector subunit b</fullName>
    </alternativeName>
    <alternativeName>
        <fullName evidence="13">ATPase subunit I</fullName>
    </alternativeName>
    <alternativeName>
        <fullName evidence="13">F-type ATPase subunit b</fullName>
        <shortName evidence="13">F-ATPase subunit b</shortName>
    </alternativeName>
</protein>
<organism evidence="15 16">
    <name type="scientific">Paracoccus suum</name>
    <dbReference type="NCBI Taxonomy" id="2259340"/>
    <lineage>
        <taxon>Bacteria</taxon>
        <taxon>Pseudomonadati</taxon>
        <taxon>Pseudomonadota</taxon>
        <taxon>Alphaproteobacteria</taxon>
        <taxon>Rhodobacterales</taxon>
        <taxon>Paracoccaceae</taxon>
        <taxon>Paracoccus</taxon>
    </lineage>
</organism>
<evidence type="ECO:0000256" key="13">
    <source>
        <dbReference type="HAMAP-Rule" id="MF_01398"/>
    </source>
</evidence>
<dbReference type="PANTHER" id="PTHR33445">
    <property type="entry name" value="ATP SYNTHASE SUBUNIT B', CHLOROPLASTIC"/>
    <property type="match status" value="1"/>
</dbReference>
<keyword evidence="7 13" id="KW-0406">Ion transport</keyword>
<accession>A0A344PKI0</accession>
<dbReference type="GO" id="GO:0005886">
    <property type="term" value="C:plasma membrane"/>
    <property type="evidence" value="ECO:0007669"/>
    <property type="project" value="UniProtKB-SubCell"/>
</dbReference>
<dbReference type="OrthoDB" id="9805716at2"/>
<evidence type="ECO:0000256" key="2">
    <source>
        <dbReference type="ARBA" id="ARBA00022448"/>
    </source>
</evidence>
<sequence>MISLLQQTAIPAATEAHQPSADVAGTTSVVTTTTDGAATAADHVTAAAAGGHEAVASVGMPQLDITTFANQIFWLALTLLLIWWVLSRVALPRIGGVLADRQNAIGGDLGAAEEFKRKARDAEAAYERALAEARGEAQGIVAQQKAAIQAEVDAAIAHADAEISARGAESEGRISQIKASSLDDARSVAREVTAELVNAFGGRADADAVSAAVDHRLQGVAR</sequence>
<dbReference type="InterPro" id="IPR050059">
    <property type="entry name" value="ATP_synthase_B_chain"/>
</dbReference>
<dbReference type="Proteomes" id="UP000252023">
    <property type="component" value="Chromosome"/>
</dbReference>
<dbReference type="PANTHER" id="PTHR33445:SF1">
    <property type="entry name" value="ATP SYNTHASE SUBUNIT B"/>
    <property type="match status" value="1"/>
</dbReference>
<keyword evidence="5 13" id="KW-0375">Hydrogen ion transport</keyword>
<dbReference type="EMBL" id="CP030918">
    <property type="protein sequence ID" value="AXC49885.1"/>
    <property type="molecule type" value="Genomic_DNA"/>
</dbReference>
<keyword evidence="4 13" id="KW-0812">Transmembrane</keyword>
<comment type="function">
    <text evidence="11">Component of the F(0) channel, it forms part of the peripheral stalk, linking F(1) to F(0). The b'-subunit is a diverged and duplicated form of b found in plants and photosynthetic bacteria.</text>
</comment>
<evidence type="ECO:0000256" key="1">
    <source>
        <dbReference type="ARBA" id="ARBA00005513"/>
    </source>
</evidence>
<dbReference type="HAMAP" id="MF_01398">
    <property type="entry name" value="ATP_synth_b_bprime"/>
    <property type="match status" value="1"/>
</dbReference>
<evidence type="ECO:0000256" key="4">
    <source>
        <dbReference type="ARBA" id="ARBA00022692"/>
    </source>
</evidence>
<name>A0A344PKI0_9RHOB</name>
<evidence type="ECO:0000256" key="6">
    <source>
        <dbReference type="ARBA" id="ARBA00022989"/>
    </source>
</evidence>
<dbReference type="GO" id="GO:0012505">
    <property type="term" value="C:endomembrane system"/>
    <property type="evidence" value="ECO:0007669"/>
    <property type="project" value="UniProtKB-SubCell"/>
</dbReference>
<evidence type="ECO:0000256" key="5">
    <source>
        <dbReference type="ARBA" id="ARBA00022781"/>
    </source>
</evidence>
<dbReference type="InterPro" id="IPR002146">
    <property type="entry name" value="ATP_synth_b/b'su_bac/chlpt"/>
</dbReference>
<keyword evidence="9 13" id="KW-0066">ATP synthesis</keyword>
<keyword evidence="6 13" id="KW-1133">Transmembrane helix</keyword>
<evidence type="ECO:0000313" key="16">
    <source>
        <dbReference type="Proteomes" id="UP000252023"/>
    </source>
</evidence>
<evidence type="ECO:0000256" key="3">
    <source>
        <dbReference type="ARBA" id="ARBA00022547"/>
    </source>
</evidence>
<evidence type="ECO:0000313" key="15">
    <source>
        <dbReference type="EMBL" id="AXC49885.1"/>
    </source>
</evidence>
<dbReference type="RefSeq" id="WP_114076204.1">
    <property type="nucleotide sequence ID" value="NZ_CP030918.1"/>
</dbReference>
<comment type="subunit">
    <text evidence="13">F-type ATPases have 2 components, F(1) - the catalytic core - and F(0) - the membrane proton channel. F(1) has five subunits: alpha(3), beta(3), gamma(1), delta(1), epsilon(1). F(0) has three main subunits: a(1), b(2) and c(10-14). The alpha and beta chains form an alternating ring which encloses part of the gamma chain. F(1) is attached to F(0) by a central stalk formed by the gamma and epsilon chains, while a peripheral stalk is formed by the delta and b chains.</text>
</comment>
<dbReference type="CDD" id="cd06503">
    <property type="entry name" value="ATP-synt_Fo_b"/>
    <property type="match status" value="1"/>
</dbReference>
<keyword evidence="8 13" id="KW-0472">Membrane</keyword>
<evidence type="ECO:0000256" key="8">
    <source>
        <dbReference type="ARBA" id="ARBA00023136"/>
    </source>
</evidence>
<dbReference type="GO" id="GO:0045259">
    <property type="term" value="C:proton-transporting ATP synthase complex"/>
    <property type="evidence" value="ECO:0007669"/>
    <property type="project" value="UniProtKB-KW"/>
</dbReference>
<dbReference type="KEGG" id="pars:DRW48_09445"/>
<dbReference type="Gene3D" id="6.10.250.1580">
    <property type="match status" value="1"/>
</dbReference>
<evidence type="ECO:0000256" key="12">
    <source>
        <dbReference type="ARBA" id="ARBA00037847"/>
    </source>
</evidence>
<evidence type="ECO:0000256" key="14">
    <source>
        <dbReference type="RuleBase" id="RU003848"/>
    </source>
</evidence>
<keyword evidence="16" id="KW-1185">Reference proteome</keyword>
<evidence type="ECO:0000256" key="7">
    <source>
        <dbReference type="ARBA" id="ARBA00023065"/>
    </source>
</evidence>
<feature type="transmembrane region" description="Helical" evidence="13">
    <location>
        <begin position="72"/>
        <end position="91"/>
    </location>
</feature>
<dbReference type="AlphaFoldDB" id="A0A344PKI0"/>
<dbReference type="GO" id="GO:0046933">
    <property type="term" value="F:proton-transporting ATP synthase activity, rotational mechanism"/>
    <property type="evidence" value="ECO:0007669"/>
    <property type="project" value="UniProtKB-UniRule"/>
</dbReference>
<dbReference type="NCBIfam" id="NF009988">
    <property type="entry name" value="PRK13454.1"/>
    <property type="match status" value="1"/>
</dbReference>
<dbReference type="Pfam" id="PF00430">
    <property type="entry name" value="ATP-synt_B"/>
    <property type="match status" value="1"/>
</dbReference>
<keyword evidence="2 13" id="KW-0813">Transport</keyword>
<proteinExistence type="inferred from homology"/>
<keyword evidence="13" id="KW-1003">Cell membrane</keyword>
<keyword evidence="3 13" id="KW-0138">CF(0)</keyword>
<gene>
    <name evidence="13" type="primary">atpF</name>
    <name evidence="15" type="ORF">DRW48_09445</name>
</gene>
<reference evidence="16" key="1">
    <citation type="submission" date="2018-07" db="EMBL/GenBank/DDBJ databases">
        <title>Genome sequencing of Paracoccus sp. SC2-6.</title>
        <authorList>
            <person name="Heo J."/>
            <person name="Kim S.-J."/>
            <person name="Kwon S.-W."/>
        </authorList>
    </citation>
    <scope>NUCLEOTIDE SEQUENCE [LARGE SCALE GENOMIC DNA]</scope>
    <source>
        <strain evidence="16">SC2-6</strain>
    </source>
</reference>
<comment type="subcellular location">
    <subcellularLocation>
        <location evidence="13">Cell membrane</location>
        <topology evidence="13">Single-pass membrane protein</topology>
    </subcellularLocation>
    <subcellularLocation>
        <location evidence="12">Endomembrane system</location>
        <topology evidence="12">Single-pass membrane protein</topology>
    </subcellularLocation>
</comment>
<comment type="function">
    <text evidence="10 13">F(1)F(0) ATP synthase produces ATP from ADP in the presence of a proton or sodium gradient. F-type ATPases consist of two structural domains, F(1) containing the extramembraneous catalytic core and F(0) containing the membrane proton channel, linked together by a central stalk and a peripheral stalk. During catalysis, ATP synthesis in the catalytic domain of F(1) is coupled via a rotary mechanism of the central stalk subunits to proton translocation.</text>
</comment>